<dbReference type="AlphaFoldDB" id="A0A0S4QJY1"/>
<dbReference type="GO" id="GO:0016705">
    <property type="term" value="F:oxidoreductase activity, acting on paired donors, with incorporation or reduction of molecular oxygen"/>
    <property type="evidence" value="ECO:0007669"/>
    <property type="project" value="InterPro"/>
</dbReference>
<evidence type="ECO:0000313" key="3">
    <source>
        <dbReference type="EMBL" id="CUU55889.1"/>
    </source>
</evidence>
<accession>A0A0S4QJY1</accession>
<organism evidence="3 4">
    <name type="scientific">Parafrankia irregularis</name>
    <dbReference type="NCBI Taxonomy" id="795642"/>
    <lineage>
        <taxon>Bacteria</taxon>
        <taxon>Bacillati</taxon>
        <taxon>Actinomycetota</taxon>
        <taxon>Actinomycetes</taxon>
        <taxon>Frankiales</taxon>
        <taxon>Frankiaceae</taxon>
        <taxon>Parafrankia</taxon>
    </lineage>
</organism>
<dbReference type="InterPro" id="IPR050564">
    <property type="entry name" value="F420-G6PD/mer"/>
</dbReference>
<reference evidence="4" key="1">
    <citation type="submission" date="2015-11" db="EMBL/GenBank/DDBJ databases">
        <authorList>
            <person name="Varghese N."/>
        </authorList>
    </citation>
    <scope>NUCLEOTIDE SEQUENCE [LARGE SCALE GENOMIC DNA]</scope>
    <source>
        <strain evidence="4">DSM 45899</strain>
    </source>
</reference>
<sequence length="337" mass="35973">MRSGVVLQGVDTPAVFESYVAEVERSGFDHLWLTDSSLHSRNPYAYLTLAARASSQLLLGTAVTNPLTRHPGITAVAAATVDEIAQGRFILGIGAGDRPLEAFGMRPAKLAVLEDSIVAIRALLRGGDVDQTSAGFELHDAHLRFGARSDIPVFISASGPKTLELAGRVADGVILLAGLHTDGIRFALEHIDRGVEAAGRSARPHVAVFAYGRIDEDEQAALAAARSIAAWFPQTAPVYCELAGLDRALIDEVRRRYTGGEFQEAGAAAELLPDEFVRRMALSGNQERTVAQLRELAAAGVDSVNVFPLGADRMGTVARFREAFDTAFGVRAEALAR</sequence>
<dbReference type="PANTHER" id="PTHR43244">
    <property type="match status" value="1"/>
</dbReference>
<dbReference type="Proteomes" id="UP000198802">
    <property type="component" value="Unassembled WGS sequence"/>
</dbReference>
<evidence type="ECO:0000256" key="1">
    <source>
        <dbReference type="ARBA" id="ARBA00023002"/>
    </source>
</evidence>
<evidence type="ECO:0000313" key="4">
    <source>
        <dbReference type="Proteomes" id="UP000198802"/>
    </source>
</evidence>
<name>A0A0S4QJY1_9ACTN</name>
<protein>
    <submittedName>
        <fullName evidence="3">5,10-methylenetetrahydromethanopterin reductase</fullName>
    </submittedName>
</protein>
<keyword evidence="1" id="KW-0560">Oxidoreductase</keyword>
<dbReference type="InterPro" id="IPR036661">
    <property type="entry name" value="Luciferase-like_sf"/>
</dbReference>
<feature type="domain" description="Luciferase-like" evidence="2">
    <location>
        <begin position="13"/>
        <end position="302"/>
    </location>
</feature>
<gene>
    <name evidence="3" type="ORF">Ga0074812_106144</name>
</gene>
<dbReference type="SUPFAM" id="SSF51679">
    <property type="entry name" value="Bacterial luciferase-like"/>
    <property type="match status" value="1"/>
</dbReference>
<dbReference type="Gene3D" id="3.20.20.30">
    <property type="entry name" value="Luciferase-like domain"/>
    <property type="match status" value="1"/>
</dbReference>
<proteinExistence type="predicted"/>
<dbReference type="CDD" id="cd01097">
    <property type="entry name" value="Tetrahydromethanopterin_reductase"/>
    <property type="match status" value="1"/>
</dbReference>
<dbReference type="PANTHER" id="PTHR43244:SF1">
    <property type="entry name" value="5,10-METHYLENETETRAHYDROMETHANOPTERIN REDUCTASE"/>
    <property type="match status" value="1"/>
</dbReference>
<dbReference type="RefSeq" id="WP_091275067.1">
    <property type="nucleotide sequence ID" value="NZ_FAOZ01000006.1"/>
</dbReference>
<dbReference type="Pfam" id="PF00296">
    <property type="entry name" value="Bac_luciferase"/>
    <property type="match status" value="1"/>
</dbReference>
<evidence type="ECO:0000259" key="2">
    <source>
        <dbReference type="Pfam" id="PF00296"/>
    </source>
</evidence>
<dbReference type="EMBL" id="FAOZ01000006">
    <property type="protein sequence ID" value="CUU55889.1"/>
    <property type="molecule type" value="Genomic_DNA"/>
</dbReference>
<dbReference type="InterPro" id="IPR011251">
    <property type="entry name" value="Luciferase-like_dom"/>
</dbReference>
<keyword evidence="4" id="KW-1185">Reference proteome</keyword>